<keyword evidence="3" id="KW-1185">Reference proteome</keyword>
<evidence type="ECO:0000313" key="3">
    <source>
        <dbReference type="Proteomes" id="UP000483379"/>
    </source>
</evidence>
<proteinExistence type="predicted"/>
<reference evidence="2 3" key="1">
    <citation type="submission" date="2020-02" db="EMBL/GenBank/DDBJ databases">
        <title>Genome sequences of Thiorhodococcus mannitoliphagus and Thiorhodococcus minor, purple sulfur photosynthetic bacteria in the gammaproteobacterial family, Chromatiaceae.</title>
        <authorList>
            <person name="Aviles F.A."/>
            <person name="Meyer T.E."/>
            <person name="Kyndt J.A."/>
        </authorList>
    </citation>
    <scope>NUCLEOTIDE SEQUENCE [LARGE SCALE GENOMIC DNA]</scope>
    <source>
        <strain evidence="2 3">DSM 11518</strain>
    </source>
</reference>
<organism evidence="2 3">
    <name type="scientific">Thiorhodococcus minor</name>
    <dbReference type="NCBI Taxonomy" id="57489"/>
    <lineage>
        <taxon>Bacteria</taxon>
        <taxon>Pseudomonadati</taxon>
        <taxon>Pseudomonadota</taxon>
        <taxon>Gammaproteobacteria</taxon>
        <taxon>Chromatiales</taxon>
        <taxon>Chromatiaceae</taxon>
        <taxon>Thiorhodococcus</taxon>
    </lineage>
</organism>
<name>A0A6M0JYM5_9GAMM</name>
<dbReference type="InterPro" id="IPR045502">
    <property type="entry name" value="DUF6489"/>
</dbReference>
<evidence type="ECO:0000313" key="2">
    <source>
        <dbReference type="EMBL" id="NEV62131.1"/>
    </source>
</evidence>
<feature type="region of interest" description="Disordered" evidence="1">
    <location>
        <begin position="76"/>
        <end position="97"/>
    </location>
</feature>
<dbReference type="RefSeq" id="WP_164452602.1">
    <property type="nucleotide sequence ID" value="NZ_JAAIJQ010000022.1"/>
</dbReference>
<sequence length="97" mass="10654">MKVTVDIDISPEEVRKLFGLPDVEAFQRQIMDDIRERMVAGAEGYDPLKLFQPYLAGTMASWDLFQKMLTNVSTGAAKNATEGASGSEPEGSRKRSG</sequence>
<comment type="caution">
    <text evidence="2">The sequence shown here is derived from an EMBL/GenBank/DDBJ whole genome shotgun (WGS) entry which is preliminary data.</text>
</comment>
<dbReference type="Pfam" id="PF20099">
    <property type="entry name" value="DUF6489"/>
    <property type="match status" value="1"/>
</dbReference>
<dbReference type="AlphaFoldDB" id="A0A6M0JYM5"/>
<dbReference type="EMBL" id="JAAIJQ010000022">
    <property type="protein sequence ID" value="NEV62131.1"/>
    <property type="molecule type" value="Genomic_DNA"/>
</dbReference>
<dbReference type="Proteomes" id="UP000483379">
    <property type="component" value="Unassembled WGS sequence"/>
</dbReference>
<gene>
    <name evidence="2" type="ORF">G3446_09550</name>
</gene>
<accession>A0A6M0JYM5</accession>
<evidence type="ECO:0000256" key="1">
    <source>
        <dbReference type="SAM" id="MobiDB-lite"/>
    </source>
</evidence>
<protein>
    <submittedName>
        <fullName evidence="2">Uncharacterized protein</fullName>
    </submittedName>
</protein>